<name>A0A9D4K8A7_DREPO</name>
<organism evidence="1 2">
    <name type="scientific">Dreissena polymorpha</name>
    <name type="common">Zebra mussel</name>
    <name type="synonym">Mytilus polymorpha</name>
    <dbReference type="NCBI Taxonomy" id="45954"/>
    <lineage>
        <taxon>Eukaryota</taxon>
        <taxon>Metazoa</taxon>
        <taxon>Spiralia</taxon>
        <taxon>Lophotrochozoa</taxon>
        <taxon>Mollusca</taxon>
        <taxon>Bivalvia</taxon>
        <taxon>Autobranchia</taxon>
        <taxon>Heteroconchia</taxon>
        <taxon>Euheterodonta</taxon>
        <taxon>Imparidentia</taxon>
        <taxon>Neoheterodontei</taxon>
        <taxon>Myida</taxon>
        <taxon>Dreissenoidea</taxon>
        <taxon>Dreissenidae</taxon>
        <taxon>Dreissena</taxon>
    </lineage>
</organism>
<comment type="caution">
    <text evidence="1">The sequence shown here is derived from an EMBL/GenBank/DDBJ whole genome shotgun (WGS) entry which is preliminary data.</text>
</comment>
<dbReference type="Proteomes" id="UP000828390">
    <property type="component" value="Unassembled WGS sequence"/>
</dbReference>
<reference evidence="1" key="1">
    <citation type="journal article" date="2019" name="bioRxiv">
        <title>The Genome of the Zebra Mussel, Dreissena polymorpha: A Resource for Invasive Species Research.</title>
        <authorList>
            <person name="McCartney M.A."/>
            <person name="Auch B."/>
            <person name="Kono T."/>
            <person name="Mallez S."/>
            <person name="Zhang Y."/>
            <person name="Obille A."/>
            <person name="Becker A."/>
            <person name="Abrahante J.E."/>
            <person name="Garbe J."/>
            <person name="Badalamenti J.P."/>
            <person name="Herman A."/>
            <person name="Mangelson H."/>
            <person name="Liachko I."/>
            <person name="Sullivan S."/>
            <person name="Sone E.D."/>
            <person name="Koren S."/>
            <person name="Silverstein K.A.T."/>
            <person name="Beckman K.B."/>
            <person name="Gohl D.M."/>
        </authorList>
    </citation>
    <scope>NUCLEOTIDE SEQUENCE</scope>
    <source>
        <strain evidence="1">Duluth1</strain>
        <tissue evidence="1">Whole animal</tissue>
    </source>
</reference>
<sequence>MDCSIVQCMENSVDSEESVKMSCPSCPDRDISIAEMTELVCERNISSVLKAVVGREGIYPIKIMADLRPKKKIILDSFVKYQLGSDCSCPILQMKESNALIFREKGYNKEDIDFSAQDTVLPFSEKLENNVRNLASREHLCAKLDRLRRSKSSESDRMMKQLLRKVGILP</sequence>
<evidence type="ECO:0000313" key="1">
    <source>
        <dbReference type="EMBL" id="KAH3834861.1"/>
    </source>
</evidence>
<accession>A0A9D4K8A7</accession>
<gene>
    <name evidence="1" type="ORF">DPMN_108194</name>
</gene>
<proteinExistence type="predicted"/>
<dbReference type="EMBL" id="JAIWYP010000004">
    <property type="protein sequence ID" value="KAH3834861.1"/>
    <property type="molecule type" value="Genomic_DNA"/>
</dbReference>
<dbReference type="OrthoDB" id="9998011at2759"/>
<keyword evidence="2" id="KW-1185">Reference proteome</keyword>
<dbReference type="AlphaFoldDB" id="A0A9D4K8A7"/>
<reference evidence="1" key="2">
    <citation type="submission" date="2020-11" db="EMBL/GenBank/DDBJ databases">
        <authorList>
            <person name="McCartney M.A."/>
            <person name="Auch B."/>
            <person name="Kono T."/>
            <person name="Mallez S."/>
            <person name="Becker A."/>
            <person name="Gohl D.M."/>
            <person name="Silverstein K.A.T."/>
            <person name="Koren S."/>
            <person name="Bechman K.B."/>
            <person name="Herman A."/>
            <person name="Abrahante J.E."/>
            <person name="Garbe J."/>
        </authorList>
    </citation>
    <scope>NUCLEOTIDE SEQUENCE</scope>
    <source>
        <strain evidence="1">Duluth1</strain>
        <tissue evidence="1">Whole animal</tissue>
    </source>
</reference>
<protein>
    <submittedName>
        <fullName evidence="1">Uncharacterized protein</fullName>
    </submittedName>
</protein>
<evidence type="ECO:0000313" key="2">
    <source>
        <dbReference type="Proteomes" id="UP000828390"/>
    </source>
</evidence>